<feature type="transmembrane region" description="Helical" evidence="1">
    <location>
        <begin position="60"/>
        <end position="93"/>
    </location>
</feature>
<name>A0A2U2DMT7_9HYPH</name>
<gene>
    <name evidence="2" type="ORF">DEM27_19090</name>
</gene>
<keyword evidence="1" id="KW-0472">Membrane</keyword>
<dbReference type="EMBL" id="QFBC01000009">
    <property type="protein sequence ID" value="PWE54626.1"/>
    <property type="molecule type" value="Genomic_DNA"/>
</dbReference>
<dbReference type="RefSeq" id="WP_109459846.1">
    <property type="nucleotide sequence ID" value="NZ_QFBC01000009.1"/>
</dbReference>
<evidence type="ECO:0000313" key="3">
    <source>
        <dbReference type="Proteomes" id="UP000245252"/>
    </source>
</evidence>
<comment type="caution">
    <text evidence="2">The sequence shown here is derived from an EMBL/GenBank/DDBJ whole genome shotgun (WGS) entry which is preliminary data.</text>
</comment>
<dbReference type="AlphaFoldDB" id="A0A2U2DMT7"/>
<keyword evidence="1" id="KW-0812">Transmembrane</keyword>
<keyword evidence="3" id="KW-1185">Reference proteome</keyword>
<feature type="transmembrane region" description="Helical" evidence="1">
    <location>
        <begin position="29"/>
        <end position="54"/>
    </location>
</feature>
<proteinExistence type="predicted"/>
<evidence type="ECO:0000256" key="1">
    <source>
        <dbReference type="SAM" id="Phobius"/>
    </source>
</evidence>
<dbReference type="Proteomes" id="UP000245252">
    <property type="component" value="Unassembled WGS sequence"/>
</dbReference>
<evidence type="ECO:0000313" key="2">
    <source>
        <dbReference type="EMBL" id="PWE54626.1"/>
    </source>
</evidence>
<reference evidence="2 3" key="1">
    <citation type="submission" date="2018-05" db="EMBL/GenBank/DDBJ databases">
        <title>The draft genome of strain NS-104.</title>
        <authorList>
            <person name="Hang P."/>
            <person name="Jiang J."/>
        </authorList>
    </citation>
    <scope>NUCLEOTIDE SEQUENCE [LARGE SCALE GENOMIC DNA]</scope>
    <source>
        <strain evidence="2 3">NS-104</strain>
    </source>
</reference>
<accession>A0A2U2DMT7</accession>
<protein>
    <submittedName>
        <fullName evidence="2">Uncharacterized protein</fullName>
    </submittedName>
</protein>
<keyword evidence="1" id="KW-1133">Transmembrane helix</keyword>
<sequence>MENPDHHGQDAGGAPAGTRLRLLDPSEAVTGLAFVFGIIGALIAVIATLALTSGSGAGSLIVQGVIAVFAGGSGGIVIGGMIGAIIGVVKGVIIPVRSDRVMKKQEGPLPPVSSHR</sequence>
<organism evidence="2 3">
    <name type="scientific">Metarhizobium album</name>
    <dbReference type="NCBI Taxonomy" id="2182425"/>
    <lineage>
        <taxon>Bacteria</taxon>
        <taxon>Pseudomonadati</taxon>
        <taxon>Pseudomonadota</taxon>
        <taxon>Alphaproteobacteria</taxon>
        <taxon>Hyphomicrobiales</taxon>
        <taxon>Rhizobiaceae</taxon>
        <taxon>Metarhizobium</taxon>
    </lineage>
</organism>